<protein>
    <recommendedName>
        <fullName evidence="3">17 kDa surface antigen</fullName>
    </recommendedName>
</protein>
<proteinExistence type="predicted"/>
<evidence type="ECO:0000313" key="1">
    <source>
        <dbReference type="EMBL" id="AYJ87974.1"/>
    </source>
</evidence>
<dbReference type="AlphaFoldDB" id="A0A494TKB7"/>
<dbReference type="EMBL" id="CP032829">
    <property type="protein sequence ID" value="AYJ87974.1"/>
    <property type="molecule type" value="Genomic_DNA"/>
</dbReference>
<dbReference type="KEGG" id="spha:D3Y57_13010"/>
<name>A0A494TKB7_SPHPE</name>
<accession>A0A494TKB7</accession>
<dbReference type="Proteomes" id="UP000276254">
    <property type="component" value="Chromosome"/>
</dbReference>
<dbReference type="OrthoDB" id="7585895at2"/>
<evidence type="ECO:0008006" key="3">
    <source>
        <dbReference type="Google" id="ProtNLM"/>
    </source>
</evidence>
<organism evidence="1 2">
    <name type="scientific">Sphingomonas paeninsulae</name>
    <dbReference type="NCBI Taxonomy" id="2319844"/>
    <lineage>
        <taxon>Bacteria</taxon>
        <taxon>Pseudomonadati</taxon>
        <taxon>Pseudomonadota</taxon>
        <taxon>Alphaproteobacteria</taxon>
        <taxon>Sphingomonadales</taxon>
        <taxon>Sphingomonadaceae</taxon>
        <taxon>Sphingomonas</taxon>
    </lineage>
</organism>
<gene>
    <name evidence="1" type="ORF">D3Y57_13010</name>
</gene>
<reference evidence="1 2" key="1">
    <citation type="submission" date="2018-09" db="EMBL/GenBank/DDBJ databases">
        <title>Sphingomonas peninsula sp. nov., isolated from fildes peninsula, Antarctic soil.</title>
        <authorList>
            <person name="Yingchao G."/>
        </authorList>
    </citation>
    <scope>NUCLEOTIDE SEQUENCE [LARGE SCALE GENOMIC DNA]</scope>
    <source>
        <strain evidence="1 2">YZ-8</strain>
    </source>
</reference>
<evidence type="ECO:0000313" key="2">
    <source>
        <dbReference type="Proteomes" id="UP000276254"/>
    </source>
</evidence>
<sequence length="129" mass="13628">MAAATALTGCAGDGYDHPGYASGNNYRQYDYNRPDPQYNGYYADRYYRDGPNYRERRLGRNDRVYRGQNGQYYCRRNDGTTGLIVGGVGGAVLGGIIAPGGSSTLGALLGAAGGALAGQAIDKDGARCK</sequence>
<keyword evidence="2" id="KW-1185">Reference proteome</keyword>